<sequence>MYPVPRMSKIVIDEWSEELAARFNCTAVTLREQSSRLLSFPPETIRVELMDDSQVEFKYAFFIVSETRKAIAVFTEHCGHHVFPYHEARVFREGLLSYEQQGA</sequence>
<dbReference type="AlphaFoldDB" id="A0A1A8XYK0"/>
<dbReference type="Proteomes" id="UP000199600">
    <property type="component" value="Unassembled WGS sequence"/>
</dbReference>
<organism evidence="1 2">
    <name type="scientific">Candidatus Propionivibrio aalborgensis</name>
    <dbReference type="NCBI Taxonomy" id="1860101"/>
    <lineage>
        <taxon>Bacteria</taxon>
        <taxon>Pseudomonadati</taxon>
        <taxon>Pseudomonadota</taxon>
        <taxon>Betaproteobacteria</taxon>
        <taxon>Rhodocyclales</taxon>
        <taxon>Rhodocyclaceae</taxon>
        <taxon>Propionivibrio</taxon>
    </lineage>
</organism>
<name>A0A1A8XYK0_9RHOO</name>
<accession>A0A1A8XYK0</accession>
<evidence type="ECO:0000313" key="1">
    <source>
        <dbReference type="EMBL" id="SBT10034.1"/>
    </source>
</evidence>
<proteinExistence type="predicted"/>
<evidence type="ECO:0000313" key="2">
    <source>
        <dbReference type="Proteomes" id="UP000199600"/>
    </source>
</evidence>
<gene>
    <name evidence="1" type="ORF">PROAA_3650003</name>
</gene>
<keyword evidence="2" id="KW-1185">Reference proteome</keyword>
<protein>
    <submittedName>
        <fullName evidence="1">Uncharacterized protein</fullName>
    </submittedName>
</protein>
<reference evidence="1 2" key="1">
    <citation type="submission" date="2016-06" db="EMBL/GenBank/DDBJ databases">
        <authorList>
            <person name="Kjaerup R.B."/>
            <person name="Dalgaard T.S."/>
            <person name="Juul-Madsen H.R."/>
        </authorList>
    </citation>
    <scope>NUCLEOTIDE SEQUENCE [LARGE SCALE GENOMIC DNA]</scope>
    <source>
        <strain evidence="1">2</strain>
    </source>
</reference>
<dbReference type="EMBL" id="FLQY01000296">
    <property type="protein sequence ID" value="SBT10034.1"/>
    <property type="molecule type" value="Genomic_DNA"/>
</dbReference>